<feature type="domain" description="Helix-turn-helix" evidence="1">
    <location>
        <begin position="5"/>
        <end position="47"/>
    </location>
</feature>
<dbReference type="InterPro" id="IPR010093">
    <property type="entry name" value="SinI_DNA-bd"/>
</dbReference>
<protein>
    <recommendedName>
        <fullName evidence="1">Helix-turn-helix domain-containing protein</fullName>
    </recommendedName>
</protein>
<dbReference type="InterPro" id="IPR009061">
    <property type="entry name" value="DNA-bd_dom_put_sf"/>
</dbReference>
<proteinExistence type="predicted"/>
<dbReference type="PaxDb" id="411902-CLOBOL_00706"/>
<dbReference type="RefSeq" id="WP_002566977.1">
    <property type="nucleotide sequence ID" value="NZ_DS480669.1"/>
</dbReference>
<dbReference type="Proteomes" id="UP000005396">
    <property type="component" value="Unassembled WGS sequence"/>
</dbReference>
<sequence>MEDAYISLKEFCERTSISPSTAYRMIQEGRLPAEKLAGGRRYKIPVDFLKSLRPTHRHY</sequence>
<organism evidence="2 3">
    <name type="scientific">Enterocloster bolteae (strain ATCC BAA-613 / DSM 15670 / CCUG 46953 / JCM 12243 / WAL 16351)</name>
    <name type="common">Clostridium bolteae</name>
    <dbReference type="NCBI Taxonomy" id="411902"/>
    <lineage>
        <taxon>Bacteria</taxon>
        <taxon>Bacillati</taxon>
        <taxon>Bacillota</taxon>
        <taxon>Clostridia</taxon>
        <taxon>Lachnospirales</taxon>
        <taxon>Lachnospiraceae</taxon>
        <taxon>Enterocloster</taxon>
    </lineage>
</organism>
<dbReference type="AlphaFoldDB" id="A8RII8"/>
<dbReference type="NCBIfam" id="TIGR01764">
    <property type="entry name" value="excise"/>
    <property type="match status" value="1"/>
</dbReference>
<name>A8RII8_ENTBW</name>
<dbReference type="Pfam" id="PF12728">
    <property type="entry name" value="HTH_17"/>
    <property type="match status" value="1"/>
</dbReference>
<evidence type="ECO:0000313" key="2">
    <source>
        <dbReference type="EMBL" id="EDP19270.1"/>
    </source>
</evidence>
<dbReference type="SUPFAM" id="SSF46955">
    <property type="entry name" value="Putative DNA-binding domain"/>
    <property type="match status" value="1"/>
</dbReference>
<reference evidence="2 3" key="2">
    <citation type="submission" date="2007-09" db="EMBL/GenBank/DDBJ databases">
        <title>Draft genome sequence of Clostridium bolteae (ATCC BAA-613).</title>
        <authorList>
            <person name="Sudarsanam P."/>
            <person name="Ley R."/>
            <person name="Guruge J."/>
            <person name="Turnbaugh P.J."/>
            <person name="Mahowald M."/>
            <person name="Liep D."/>
            <person name="Gordon J."/>
        </authorList>
    </citation>
    <scope>NUCLEOTIDE SEQUENCE [LARGE SCALE GENOMIC DNA]</scope>
    <source>
        <strain evidence="3">ATCC BAA-613 / DSM 15670 / CCUG 46953 / JCM 12243 / WAL 16351</strain>
    </source>
</reference>
<evidence type="ECO:0000313" key="3">
    <source>
        <dbReference type="Proteomes" id="UP000005396"/>
    </source>
</evidence>
<gene>
    <name evidence="2" type="ORF">CLOBOL_00706</name>
</gene>
<dbReference type="HOGENOM" id="CLU_2952090_0_0_9"/>
<dbReference type="EMBL" id="ABCC02000009">
    <property type="protein sequence ID" value="EDP19270.1"/>
    <property type="molecule type" value="Genomic_DNA"/>
</dbReference>
<reference evidence="2 3" key="1">
    <citation type="submission" date="2007-08" db="EMBL/GenBank/DDBJ databases">
        <authorList>
            <person name="Fulton L."/>
            <person name="Clifton S."/>
            <person name="Fulton B."/>
            <person name="Xu J."/>
            <person name="Minx P."/>
            <person name="Pepin K.H."/>
            <person name="Johnson M."/>
            <person name="Thiruvilangam P."/>
            <person name="Bhonagiri V."/>
            <person name="Nash W.E."/>
            <person name="Mardis E.R."/>
            <person name="Wilson R.K."/>
        </authorList>
    </citation>
    <scope>NUCLEOTIDE SEQUENCE [LARGE SCALE GENOMIC DNA]</scope>
    <source>
        <strain evidence="3">ATCC BAA-613 / DSM 15670 / CCUG 46953 / JCM 12243 / WAL 16351</strain>
    </source>
</reference>
<dbReference type="InterPro" id="IPR041657">
    <property type="entry name" value="HTH_17"/>
</dbReference>
<dbReference type="GO" id="GO:0003677">
    <property type="term" value="F:DNA binding"/>
    <property type="evidence" value="ECO:0007669"/>
    <property type="project" value="InterPro"/>
</dbReference>
<accession>A8RII8</accession>
<comment type="caution">
    <text evidence="2">The sequence shown here is derived from an EMBL/GenBank/DDBJ whole genome shotgun (WGS) entry which is preliminary data.</text>
</comment>
<evidence type="ECO:0000259" key="1">
    <source>
        <dbReference type="Pfam" id="PF12728"/>
    </source>
</evidence>